<dbReference type="OrthoDB" id="6354171at2759"/>
<evidence type="ECO:0000256" key="2">
    <source>
        <dbReference type="SAM" id="MobiDB-lite"/>
    </source>
</evidence>
<comment type="caution">
    <text evidence="4">The sequence shown here is derived from an EMBL/GenBank/DDBJ whole genome shotgun (WGS) entry which is preliminary data.</text>
</comment>
<feature type="compositionally biased region" description="Low complexity" evidence="2">
    <location>
        <begin position="15"/>
        <end position="28"/>
    </location>
</feature>
<feature type="domain" description="C2H2-type" evidence="3">
    <location>
        <begin position="60"/>
        <end position="82"/>
    </location>
</feature>
<keyword evidence="5" id="KW-1185">Reference proteome</keyword>
<evidence type="ECO:0000313" key="4">
    <source>
        <dbReference type="EMBL" id="CAD6249273.1"/>
    </source>
</evidence>
<gene>
    <name evidence="4" type="ORF">NCGR_LOCUS33108</name>
</gene>
<dbReference type="GO" id="GO:0003700">
    <property type="term" value="F:DNA-binding transcription factor activity"/>
    <property type="evidence" value="ECO:0007669"/>
    <property type="project" value="TreeGrafter"/>
</dbReference>
<dbReference type="PROSITE" id="PS00028">
    <property type="entry name" value="ZINC_FINGER_C2H2_1"/>
    <property type="match status" value="1"/>
</dbReference>
<keyword evidence="1" id="KW-0479">Metal-binding</keyword>
<evidence type="ECO:0000256" key="1">
    <source>
        <dbReference type="PROSITE-ProRule" id="PRU00042"/>
    </source>
</evidence>
<organism evidence="4 5">
    <name type="scientific">Miscanthus lutarioriparius</name>
    <dbReference type="NCBI Taxonomy" id="422564"/>
    <lineage>
        <taxon>Eukaryota</taxon>
        <taxon>Viridiplantae</taxon>
        <taxon>Streptophyta</taxon>
        <taxon>Embryophyta</taxon>
        <taxon>Tracheophyta</taxon>
        <taxon>Spermatophyta</taxon>
        <taxon>Magnoliopsida</taxon>
        <taxon>Liliopsida</taxon>
        <taxon>Poales</taxon>
        <taxon>Poaceae</taxon>
        <taxon>PACMAD clade</taxon>
        <taxon>Panicoideae</taxon>
        <taxon>Andropogonodae</taxon>
        <taxon>Andropogoneae</taxon>
        <taxon>Saccharinae</taxon>
        <taxon>Miscanthus</taxon>
    </lineage>
</organism>
<dbReference type="EMBL" id="CAJGYO010000008">
    <property type="protein sequence ID" value="CAD6249273.1"/>
    <property type="molecule type" value="Genomic_DNA"/>
</dbReference>
<dbReference type="SUPFAM" id="SSF57667">
    <property type="entry name" value="beta-beta-alpha zinc fingers"/>
    <property type="match status" value="1"/>
</dbReference>
<dbReference type="PROSITE" id="PS50157">
    <property type="entry name" value="ZINC_FINGER_C2H2_2"/>
    <property type="match status" value="1"/>
</dbReference>
<name>A0A811PNI3_9POAL</name>
<sequence length="172" mass="18897">MHPTDPEAGPEQESPAEAVPLAAAAPAPVKKKRTSPGRQVYPDAEVIALSPGTLLATNRFVCEVCGKGFQRDQNLQLHHRGHNLPWRLGLRVPRARLRAPLPGASARRPHRDQEALLPKARGEALGLPALRQALRRPGRAQGARQDLRHPRVPLRQRHALHQFVCGDVSLDS</sequence>
<dbReference type="AlphaFoldDB" id="A0A811PNI3"/>
<evidence type="ECO:0000259" key="3">
    <source>
        <dbReference type="PROSITE" id="PS50157"/>
    </source>
</evidence>
<dbReference type="InterPro" id="IPR036236">
    <property type="entry name" value="Znf_C2H2_sf"/>
</dbReference>
<feature type="region of interest" description="Disordered" evidence="2">
    <location>
        <begin position="1"/>
        <end position="37"/>
    </location>
</feature>
<dbReference type="PANTHER" id="PTHR10593:SF29">
    <property type="entry name" value="OS07G0581366 PROTEIN"/>
    <property type="match status" value="1"/>
</dbReference>
<dbReference type="FunFam" id="3.30.160.60:FF:000449">
    <property type="entry name" value="Zinc finger protein MAGPIE"/>
    <property type="match status" value="1"/>
</dbReference>
<accession>A0A811PNI3</accession>
<proteinExistence type="predicted"/>
<dbReference type="Proteomes" id="UP000604825">
    <property type="component" value="Unassembled WGS sequence"/>
</dbReference>
<dbReference type="GO" id="GO:0008270">
    <property type="term" value="F:zinc ion binding"/>
    <property type="evidence" value="ECO:0007669"/>
    <property type="project" value="UniProtKB-KW"/>
</dbReference>
<dbReference type="InterPro" id="IPR013087">
    <property type="entry name" value="Znf_C2H2_type"/>
</dbReference>
<dbReference type="PANTHER" id="PTHR10593">
    <property type="entry name" value="SERINE/THREONINE-PROTEIN KINASE RIO"/>
    <property type="match status" value="1"/>
</dbReference>
<dbReference type="Gene3D" id="3.30.160.60">
    <property type="entry name" value="Classic Zinc Finger"/>
    <property type="match status" value="1"/>
</dbReference>
<dbReference type="GO" id="GO:0005634">
    <property type="term" value="C:nucleus"/>
    <property type="evidence" value="ECO:0007669"/>
    <property type="project" value="TreeGrafter"/>
</dbReference>
<reference evidence="4" key="1">
    <citation type="submission" date="2020-10" db="EMBL/GenBank/DDBJ databases">
        <authorList>
            <person name="Han B."/>
            <person name="Lu T."/>
            <person name="Zhao Q."/>
            <person name="Huang X."/>
            <person name="Zhao Y."/>
        </authorList>
    </citation>
    <scope>NUCLEOTIDE SEQUENCE</scope>
</reference>
<protein>
    <recommendedName>
        <fullName evidence="3">C2H2-type domain-containing protein</fullName>
    </recommendedName>
</protein>
<dbReference type="InterPro" id="IPR031140">
    <property type="entry name" value="IDD1-16"/>
</dbReference>
<keyword evidence="1" id="KW-0862">Zinc</keyword>
<evidence type="ECO:0000313" key="5">
    <source>
        <dbReference type="Proteomes" id="UP000604825"/>
    </source>
</evidence>
<keyword evidence="1" id="KW-0863">Zinc-finger</keyword>